<evidence type="ECO:0000256" key="2">
    <source>
        <dbReference type="ARBA" id="ARBA00022801"/>
    </source>
</evidence>
<dbReference type="AlphaFoldDB" id="A0AAD5NVT5"/>
<reference evidence="3" key="1">
    <citation type="journal article" date="2022" name="Plant J.">
        <title>Strategies of tolerance reflected in two North American maple genomes.</title>
        <authorList>
            <person name="McEvoy S.L."/>
            <person name="Sezen U.U."/>
            <person name="Trouern-Trend A."/>
            <person name="McMahon S.M."/>
            <person name="Schaberg P.G."/>
            <person name="Yang J."/>
            <person name="Wegrzyn J.L."/>
            <person name="Swenson N.G."/>
        </authorList>
    </citation>
    <scope>NUCLEOTIDE SEQUENCE</scope>
    <source>
        <strain evidence="3">91603</strain>
    </source>
</reference>
<dbReference type="SUPFAM" id="SSF50630">
    <property type="entry name" value="Acid proteases"/>
    <property type="match status" value="1"/>
</dbReference>
<evidence type="ECO:0000313" key="3">
    <source>
        <dbReference type="EMBL" id="KAI9185160.1"/>
    </source>
</evidence>
<accession>A0AAD5NVT5</accession>
<evidence type="ECO:0000313" key="4">
    <source>
        <dbReference type="Proteomes" id="UP001064489"/>
    </source>
</evidence>
<dbReference type="Gene3D" id="2.40.70.10">
    <property type="entry name" value="Acid Proteases"/>
    <property type="match status" value="2"/>
</dbReference>
<name>A0AAD5NVT5_ACENE</name>
<dbReference type="Proteomes" id="UP001064489">
    <property type="component" value="Chromosome 3"/>
</dbReference>
<comment type="caution">
    <text evidence="3">The sequence shown here is derived from an EMBL/GenBank/DDBJ whole genome shotgun (WGS) entry which is preliminary data.</text>
</comment>
<gene>
    <name evidence="3" type="ORF">LWI28_004826</name>
</gene>
<keyword evidence="2" id="KW-0378">Hydrolase</keyword>
<dbReference type="GO" id="GO:0005576">
    <property type="term" value="C:extracellular region"/>
    <property type="evidence" value="ECO:0007669"/>
    <property type="project" value="TreeGrafter"/>
</dbReference>
<reference evidence="3" key="2">
    <citation type="submission" date="2023-02" db="EMBL/GenBank/DDBJ databases">
        <authorList>
            <person name="Swenson N.G."/>
            <person name="Wegrzyn J.L."/>
            <person name="Mcevoy S.L."/>
        </authorList>
    </citation>
    <scope>NUCLEOTIDE SEQUENCE</scope>
    <source>
        <strain evidence="3">91603</strain>
        <tissue evidence="3">Leaf</tissue>
    </source>
</reference>
<dbReference type="EMBL" id="JAJSOW010000100">
    <property type="protein sequence ID" value="KAI9185160.1"/>
    <property type="molecule type" value="Genomic_DNA"/>
</dbReference>
<dbReference type="InterPro" id="IPR051708">
    <property type="entry name" value="Plant_Aspart_Prot_A1"/>
</dbReference>
<proteinExistence type="predicted"/>
<protein>
    <submittedName>
        <fullName evidence="3">Uncharacterized protein</fullName>
    </submittedName>
</protein>
<dbReference type="GO" id="GO:0008233">
    <property type="term" value="F:peptidase activity"/>
    <property type="evidence" value="ECO:0007669"/>
    <property type="project" value="UniProtKB-KW"/>
</dbReference>
<evidence type="ECO:0000256" key="1">
    <source>
        <dbReference type="ARBA" id="ARBA00022670"/>
    </source>
</evidence>
<dbReference type="InterPro" id="IPR021109">
    <property type="entry name" value="Peptidase_aspartic_dom_sf"/>
</dbReference>
<dbReference type="PANTHER" id="PTHR47967:SF123">
    <property type="entry name" value="ASPARTIC PROTEINASE NEPENTHESIN-1-LIKE"/>
    <property type="match status" value="1"/>
</dbReference>
<keyword evidence="4" id="KW-1185">Reference proteome</keyword>
<keyword evidence="1" id="KW-0645">Protease</keyword>
<dbReference type="GO" id="GO:0006508">
    <property type="term" value="P:proteolysis"/>
    <property type="evidence" value="ECO:0007669"/>
    <property type="project" value="UniProtKB-KW"/>
</dbReference>
<dbReference type="PANTHER" id="PTHR47967">
    <property type="entry name" value="OS07G0603500 PROTEIN-RELATED"/>
    <property type="match status" value="1"/>
</dbReference>
<sequence>MNPLPDTRKAHALVLQHERQDEVAAKRNITGHHAAHWSEPKPQNQSTESNLNWLTVGSRKDLHCSHCNMNGHTINRYYFLHGFPPRYKLHGKDVKPRGKKSINSLVTSNEEMPKTKQFTVKEYDQIMTLIRKETSNTESYIITLEAMTAPSVVRFGIDIPRPPGNLQTTRFITPPPPTPGSFHYQLNLIDISVGPRHIQFSQDFFRIREDGTGGCIIDSGALIPQRDQNTVGRNAYRAVMYGSGGSSGNTKGVVSMESFVFPTNRGQSTTTIITFGYCSNDNQNFASFQRNGYISGIMGLDLSPSSLTKQSQTEIGKRLTYCVVPFIGVPAPDISVWLHRLHLPPNAFRRIPGGTTIGLFIYSGVPITRIIAQHTNGVDAYGVVMRTFEEYYDSKHLHRRGRRGGFRSCYNKQPGFDAFPTLTYHFQGADYGVDGKNVNFNYNQEKKVFSV</sequence>
<organism evidence="3 4">
    <name type="scientific">Acer negundo</name>
    <name type="common">Box elder</name>
    <dbReference type="NCBI Taxonomy" id="4023"/>
    <lineage>
        <taxon>Eukaryota</taxon>
        <taxon>Viridiplantae</taxon>
        <taxon>Streptophyta</taxon>
        <taxon>Embryophyta</taxon>
        <taxon>Tracheophyta</taxon>
        <taxon>Spermatophyta</taxon>
        <taxon>Magnoliopsida</taxon>
        <taxon>eudicotyledons</taxon>
        <taxon>Gunneridae</taxon>
        <taxon>Pentapetalae</taxon>
        <taxon>rosids</taxon>
        <taxon>malvids</taxon>
        <taxon>Sapindales</taxon>
        <taxon>Sapindaceae</taxon>
        <taxon>Hippocastanoideae</taxon>
        <taxon>Acereae</taxon>
        <taxon>Acer</taxon>
    </lineage>
</organism>